<feature type="compositionally biased region" description="Polar residues" evidence="1">
    <location>
        <begin position="7"/>
        <end position="17"/>
    </location>
</feature>
<keyword evidence="4" id="KW-1185">Reference proteome</keyword>
<feature type="compositionally biased region" description="Basic and acidic residues" evidence="1">
    <location>
        <begin position="742"/>
        <end position="763"/>
    </location>
</feature>
<keyword evidence="2" id="KW-1133">Transmembrane helix</keyword>
<keyword evidence="2" id="KW-0812">Transmembrane</keyword>
<feature type="region of interest" description="Disordered" evidence="1">
    <location>
        <begin position="701"/>
        <end position="763"/>
    </location>
</feature>
<feature type="compositionally biased region" description="Polar residues" evidence="1">
    <location>
        <begin position="134"/>
        <end position="144"/>
    </location>
</feature>
<name>A0A158QB73_ENTVE</name>
<feature type="region of interest" description="Disordered" evidence="1">
    <location>
        <begin position="107"/>
        <end position="144"/>
    </location>
</feature>
<sequence>MDRNFNDFGNSGWSQGPSDPVYQRYPTSTAYEPLENLCDKYGLDDSWRLSNQSDSWRDDRFNRVGGLSAQLEDRQGWKRSLSPEHSRAFSKRDFSFNCKSEFGKSTRNRTRLRDNSRYKRSSELRSRDKEITKSKPQVTASNEKKTSTVFFHNQEDASLVESVDNIRVFYSGMENFHKFLAFLSPFSPIFVLIILVSLWRHYGKVIEDNGDDGSADEQPTVSTETLAQEDQSTKVDVTGESTEDLHLKQPTSCGVREEPPEEKLDDSANVQKAKEPKSGDEEDLSKKLIIRKDFTHDDIHHFKPISMRNGSGSGKTNGKRHREPSWVAQWEMNTAALKESASKSGAASTANNVLSEVDEGRTRTSSDEKDCKITSNPAPSVYTPVLDPEQYVEELSNPDVSDPPQPEDLASELVVKRKKKLNSSEEDWRTGAKTTLLGPPPAEEKRIDGLESRRTHRPGLLGGPPPNLHCEDSTSRRSLKPGLLDGPRRDIYGSKSFSLDEDCRPSVAGVRNGPLLTAESLEGLSETALARAAASLTEPELISIMAKKGIADLLLSSETLKAKITELYSEEIKKLLLKESKGEESNLASQSSEKASQESRHSYGPRAGKALLGAPPGPARFEDFSRSRYYEEPPNGQWREGYRGLYNIYDNAPDYCREGPNQRWRESTYRGGVPDYRQHRALELQRFEMWEDSIDDRKNTREWMPRDLPGPDEYREARFGPPFPRNINNGSHDLQQPYGGPYRRENRFRDHRESSFSGDKRNF</sequence>
<evidence type="ECO:0000313" key="5">
    <source>
        <dbReference type="WBParaSite" id="EVEC_0000847201-mRNA-1"/>
    </source>
</evidence>
<feature type="region of interest" description="Disordered" evidence="1">
    <location>
        <begin position="208"/>
        <end position="286"/>
    </location>
</feature>
<evidence type="ECO:0000256" key="2">
    <source>
        <dbReference type="SAM" id="Phobius"/>
    </source>
</evidence>
<dbReference type="OrthoDB" id="10690133at2759"/>
<feature type="compositionally biased region" description="Polar residues" evidence="1">
    <location>
        <begin position="217"/>
        <end position="230"/>
    </location>
</feature>
<dbReference type="AlphaFoldDB" id="A0A158QB73"/>
<accession>A0A158QB73</accession>
<dbReference type="WBParaSite" id="EVEC_0000847201-mRNA-1">
    <property type="protein sequence ID" value="EVEC_0000847201-mRNA-1"/>
    <property type="gene ID" value="EVEC_0000847201"/>
</dbReference>
<feature type="region of interest" description="Disordered" evidence="1">
    <location>
        <begin position="583"/>
        <end position="617"/>
    </location>
</feature>
<feature type="compositionally biased region" description="Basic and acidic residues" evidence="1">
    <location>
        <begin position="111"/>
        <end position="133"/>
    </location>
</feature>
<feature type="compositionally biased region" description="Basic and acidic residues" evidence="1">
    <location>
        <begin position="255"/>
        <end position="286"/>
    </location>
</feature>
<evidence type="ECO:0000313" key="4">
    <source>
        <dbReference type="Proteomes" id="UP000274131"/>
    </source>
</evidence>
<feature type="region of interest" description="Disordered" evidence="1">
    <location>
        <begin position="302"/>
        <end position="324"/>
    </location>
</feature>
<dbReference type="EMBL" id="UXUI01009180">
    <property type="protein sequence ID" value="VDD93205.1"/>
    <property type="molecule type" value="Genomic_DNA"/>
</dbReference>
<dbReference type="Proteomes" id="UP000274131">
    <property type="component" value="Unassembled WGS sequence"/>
</dbReference>
<reference evidence="3 4" key="2">
    <citation type="submission" date="2018-10" db="EMBL/GenBank/DDBJ databases">
        <authorList>
            <consortium name="Pathogen Informatics"/>
        </authorList>
    </citation>
    <scope>NUCLEOTIDE SEQUENCE [LARGE SCALE GENOMIC DNA]</scope>
</reference>
<feature type="region of interest" description="Disordered" evidence="1">
    <location>
        <begin position="1"/>
        <end position="24"/>
    </location>
</feature>
<organism evidence="5">
    <name type="scientific">Enterobius vermicularis</name>
    <name type="common">Human pinworm</name>
    <dbReference type="NCBI Taxonomy" id="51028"/>
    <lineage>
        <taxon>Eukaryota</taxon>
        <taxon>Metazoa</taxon>
        <taxon>Ecdysozoa</taxon>
        <taxon>Nematoda</taxon>
        <taxon>Chromadorea</taxon>
        <taxon>Rhabditida</taxon>
        <taxon>Spirurina</taxon>
        <taxon>Oxyuridomorpha</taxon>
        <taxon>Oxyuroidea</taxon>
        <taxon>Oxyuridae</taxon>
        <taxon>Enterobius</taxon>
    </lineage>
</organism>
<evidence type="ECO:0000313" key="3">
    <source>
        <dbReference type="EMBL" id="VDD93205.1"/>
    </source>
</evidence>
<gene>
    <name evidence="3" type="ORF">EVEC_LOCUS7956</name>
</gene>
<feature type="transmembrane region" description="Helical" evidence="2">
    <location>
        <begin position="179"/>
        <end position="199"/>
    </location>
</feature>
<protein>
    <submittedName>
        <fullName evidence="5">Btz domain-containing protein</fullName>
    </submittedName>
</protein>
<feature type="region of interest" description="Disordered" evidence="1">
    <location>
        <begin position="336"/>
        <end position="485"/>
    </location>
</feature>
<reference evidence="5" key="1">
    <citation type="submission" date="2016-04" db="UniProtKB">
        <authorList>
            <consortium name="WormBaseParasite"/>
        </authorList>
    </citation>
    <scope>IDENTIFICATION</scope>
</reference>
<proteinExistence type="predicted"/>
<feature type="compositionally biased region" description="Polar residues" evidence="1">
    <location>
        <begin position="342"/>
        <end position="354"/>
    </location>
</feature>
<keyword evidence="2" id="KW-0472">Membrane</keyword>
<evidence type="ECO:0000256" key="1">
    <source>
        <dbReference type="SAM" id="MobiDB-lite"/>
    </source>
</evidence>
<feature type="compositionally biased region" description="Basic and acidic residues" evidence="1">
    <location>
        <begin position="442"/>
        <end position="453"/>
    </location>
</feature>
<feature type="compositionally biased region" description="Basic and acidic residues" evidence="1">
    <location>
        <begin position="358"/>
        <end position="372"/>
    </location>
</feature>